<dbReference type="EMBL" id="LT615261">
    <property type="protein sequence ID" value="SCO71661.1"/>
    <property type="molecule type" value="Genomic_DNA"/>
</dbReference>
<reference evidence="5 6" key="1">
    <citation type="submission" date="2016-07" db="EMBL/GenBank/DDBJ databases">
        <authorList>
            <consortium name="Pathogen Informatics"/>
        </authorList>
    </citation>
    <scope>NUCLEOTIDE SEQUENCE [LARGE SCALE GENOMIC DNA]</scope>
    <source>
        <strain evidence="2">PvW1</strain>
    </source>
</reference>
<dbReference type="Proteomes" id="UP000196402">
    <property type="component" value="Chromosome 6"/>
</dbReference>
<dbReference type="Proteomes" id="UP000779233">
    <property type="component" value="Unassembled WGS sequence"/>
</dbReference>
<name>A0A1G4H9T1_PLAVI</name>
<feature type="region of interest" description="Disordered" evidence="1">
    <location>
        <begin position="327"/>
        <end position="348"/>
    </location>
</feature>
<dbReference type="VEuPathDB" id="PlasmoDB:PVX_111270"/>
<dbReference type="VEuPathDB" id="PlasmoDB:PVP01_0614200"/>
<accession>A0A1G4H9T1</accession>
<dbReference type="VEuPathDB" id="PlasmoDB:PVW1_060020600"/>
<dbReference type="eggNOG" id="ENOG502QY6E">
    <property type="taxonomic scope" value="Eukaryota"/>
</dbReference>
<evidence type="ECO:0000313" key="4">
    <source>
        <dbReference type="EMBL" id="SCO71661.1"/>
    </source>
</evidence>
<protein>
    <submittedName>
        <fullName evidence="2">(malaria parasite P. vivax) hypothetical protein</fullName>
    </submittedName>
</protein>
<feature type="compositionally biased region" description="Basic and acidic residues" evidence="1">
    <location>
        <begin position="212"/>
        <end position="230"/>
    </location>
</feature>
<gene>
    <name evidence="4" type="ORF">PVC01_060019800</name>
    <name evidence="3" type="ORF">PVT01_060020500</name>
    <name evidence="2" type="ORF">PVW1_060020600</name>
</gene>
<dbReference type="VEuPathDB" id="PlasmoDB:PVPAM_060025200"/>
<proteinExistence type="predicted"/>
<dbReference type="EMBL" id="LT615244">
    <property type="protein sequence ID" value="SCO66229.1"/>
    <property type="molecule type" value="Genomic_DNA"/>
</dbReference>
<evidence type="ECO:0000313" key="3">
    <source>
        <dbReference type="EMBL" id="SCO66229.1"/>
    </source>
</evidence>
<dbReference type="EMBL" id="CAJZCX010000012">
    <property type="protein sequence ID" value="CAG9481655.1"/>
    <property type="molecule type" value="Genomic_DNA"/>
</dbReference>
<evidence type="ECO:0000313" key="5">
    <source>
        <dbReference type="Proteomes" id="UP000196402"/>
    </source>
</evidence>
<organism evidence="4 6">
    <name type="scientific">Plasmodium vivax</name>
    <name type="common">malaria parasite P. vivax</name>
    <dbReference type="NCBI Taxonomy" id="5855"/>
    <lineage>
        <taxon>Eukaryota</taxon>
        <taxon>Sar</taxon>
        <taxon>Alveolata</taxon>
        <taxon>Apicomplexa</taxon>
        <taxon>Aconoidasida</taxon>
        <taxon>Haemosporida</taxon>
        <taxon>Plasmodiidae</taxon>
        <taxon>Plasmodium</taxon>
        <taxon>Plasmodium (Plasmodium)</taxon>
    </lineage>
</organism>
<evidence type="ECO:0000256" key="1">
    <source>
        <dbReference type="SAM" id="MobiDB-lite"/>
    </source>
</evidence>
<evidence type="ECO:0000313" key="2">
    <source>
        <dbReference type="EMBL" id="CAG9481655.1"/>
    </source>
</evidence>
<dbReference type="Proteomes" id="UP000305196">
    <property type="component" value="Chromosome 6"/>
</dbReference>
<feature type="region of interest" description="Disordered" evidence="1">
    <location>
        <begin position="212"/>
        <end position="236"/>
    </location>
</feature>
<sequence>MLESRAVCARQTFDLLASRFSCSLKLKGRGVACRKFSGRKTVVYEHIVDEDFLTRKGNSINSIVNHSYINERMREINSLLKGCQAGCGKQNGFSKEGSDKEHVDQVIKNLYVLCVNGNIDTSDDRMRYYVNFVLRYVYDHLEDAPVIGGEKQRRGKKFVSINSYMLLLDVLKALNMRDDYGKLLKYVSENIHFFSVDVVKRIAFNYDMSERHHSGGSGHTDRSDHTDGSDPSHGSDPLRRNVLSFFKEVIRYMYGLIQSDSELYYREIDNMNACINICTHFFFGKKYCPQKKTYHYGEDEDVVYLYSMNYIYIKHIATLGELVRARGGSSEDDSSSKKSPNEGLLTPSPLGDFYAAKYKWEEGTSGHYGSHVGDAPDKLRIHTEDMLGSCADKESGENSLTPDIARRNAQLTEDFLFNFHAVDTIYLLYNFYTHLLLKKKKQTRKEHVFLFFPDVRENITDILLSFIRSLRRETSQNKGITNKKIIASLERALILGTAFEVPFALRPFLLYHCNVLLLNKFDLSVLDNIKLLALLRQLWQGSAAGEEAGGRNMPIEGEEAGGRNLPLAGLYTDGRKLPLQPGGDNSFDQLAKMDNPAVQVEKKKKKKKIPPDQLHTQRDEINAEDSAECQASSHLFVENLIKLIFNNLKKCLHNAKGNDLCMLMPAVYTYHKYMDEELKNILTVQVICNKESMNAANMVNILRVFCKMGYKNELIDKFVYNNMKFLTHGKDNSPVAEGGDTQNVTFSCPKLFLLFFYYKGKNGLFTYKDIYYVENYIQNCFFEMNIKDFIFLLLIYFKNGIFFLPPLLLKICVIFNNGKKYIQEDDLLFGLFLLAKNYHALASSADESGAQDGFTGQQPPSVIDKINLFRKSQYSQLHIDNFVNTMNDVLLYLYDDKLINCKADEVRQLQGGETKADDLHTGEKQTDQQISNMALRNDHSFLHIPSETKNNWKKIFNNLQYNMRMMKIFYLLYYPLLNASKKKKKKILNIHHEKFITYLFSLFNDNFSKHEKDVKYIPPLLHYFSYFDVYSPVYFKMQMSYIMQNCAFDCSLLKYTLLSHVLVRREMTREIKNRLKEYVAKNWESFQPPLQVLSLKHCNYFLDLNGDTEKADQGEDHLLFNKMVNGALSNLPQMKAKHYLDMYITICNNAVRVKRPYIELFNHMNRQATHYSGEQLMLILFYMYRTGYSKPKIRKKIRNLILHYHKKRKIDLGTYIKYVLPLDEFGIFHLFPVKFQRWLYDQLTEDVRACVRKPLTGEAVEEVVRSSLAKESEECSVESKKGKETGEQQHAPIYLFEQMVKSY</sequence>
<evidence type="ECO:0000313" key="6">
    <source>
        <dbReference type="Proteomes" id="UP000305196"/>
    </source>
</evidence>